<dbReference type="GO" id="GO:0046872">
    <property type="term" value="F:metal ion binding"/>
    <property type="evidence" value="ECO:0007669"/>
    <property type="project" value="InterPro"/>
</dbReference>
<evidence type="ECO:0000313" key="2">
    <source>
        <dbReference type="EMBL" id="GIJ52015.1"/>
    </source>
</evidence>
<dbReference type="Gene3D" id="1.20.120.450">
    <property type="entry name" value="dinb family like domain"/>
    <property type="match status" value="1"/>
</dbReference>
<dbReference type="AlphaFoldDB" id="A0A8J4DV53"/>
<protein>
    <submittedName>
        <fullName evidence="2">TIGR03085 family protein</fullName>
    </submittedName>
</protein>
<comment type="caution">
    <text evidence="2">The sequence shown here is derived from an EMBL/GenBank/DDBJ whole genome shotgun (WGS) entry which is preliminary data.</text>
</comment>
<dbReference type="SUPFAM" id="SSF109854">
    <property type="entry name" value="DinB/YfiT-like putative metalloenzymes"/>
    <property type="match status" value="1"/>
</dbReference>
<dbReference type="InterPro" id="IPR017517">
    <property type="entry name" value="Maleyloyr_isom"/>
</dbReference>
<dbReference type="NCBIfam" id="TIGR03085">
    <property type="entry name" value="TIGR03085 family metal-binding protein"/>
    <property type="match status" value="1"/>
</dbReference>
<organism evidence="2 3">
    <name type="scientific">Virgisporangium aliadipatigenens</name>
    <dbReference type="NCBI Taxonomy" id="741659"/>
    <lineage>
        <taxon>Bacteria</taxon>
        <taxon>Bacillati</taxon>
        <taxon>Actinomycetota</taxon>
        <taxon>Actinomycetes</taxon>
        <taxon>Micromonosporales</taxon>
        <taxon>Micromonosporaceae</taxon>
        <taxon>Virgisporangium</taxon>
    </lineage>
</organism>
<evidence type="ECO:0000259" key="1">
    <source>
        <dbReference type="Pfam" id="PF11716"/>
    </source>
</evidence>
<dbReference type="Pfam" id="PF11716">
    <property type="entry name" value="MDMPI_N"/>
    <property type="match status" value="1"/>
</dbReference>
<dbReference type="NCBIfam" id="TIGR03083">
    <property type="entry name" value="maleylpyruvate isomerase family mycothiol-dependent enzyme"/>
    <property type="match status" value="1"/>
</dbReference>
<feature type="domain" description="Mycothiol-dependent maleylpyruvate isomerase metal-binding" evidence="1">
    <location>
        <begin position="7"/>
        <end position="45"/>
    </location>
</feature>
<reference evidence="2" key="1">
    <citation type="submission" date="2021-01" db="EMBL/GenBank/DDBJ databases">
        <title>Whole genome shotgun sequence of Virgisporangium aliadipatigenens NBRC 105644.</title>
        <authorList>
            <person name="Komaki H."/>
            <person name="Tamura T."/>
        </authorList>
    </citation>
    <scope>NUCLEOTIDE SEQUENCE</scope>
    <source>
        <strain evidence="2">NBRC 105644</strain>
    </source>
</reference>
<dbReference type="InterPro" id="IPR024344">
    <property type="entry name" value="MDMPI_metal-binding"/>
</dbReference>
<dbReference type="InterPro" id="IPR034660">
    <property type="entry name" value="DinB/YfiT-like"/>
</dbReference>
<dbReference type="RefSeq" id="WP_203905413.1">
    <property type="nucleotide sequence ID" value="NZ_BOPF01000061.1"/>
</dbReference>
<dbReference type="EMBL" id="BOPF01000061">
    <property type="protein sequence ID" value="GIJ52015.1"/>
    <property type="molecule type" value="Genomic_DNA"/>
</dbReference>
<gene>
    <name evidence="2" type="ORF">Val02_89010</name>
</gene>
<name>A0A8J4DV53_9ACTN</name>
<proteinExistence type="predicted"/>
<accession>A0A8J4DV53</accession>
<keyword evidence="3" id="KW-1185">Reference proteome</keyword>
<sequence length="209" mass="22965">MTRYARNERQALIDTLVAAGPDAPTLCEGWTTRDLVAHMLIREREPVAGLGVIVKPLAGLTKSRQESIAKRDYAKLIEQLRRPPVWSPLSNPLTDEVINPLEMYIHHEDVRRARPGWKARAIDPGLSEKLWGRVRGTGRLSLRKFPAAVVIEWPGHGRVSAGAGGPEVTLTGEPSELVLFLTGRQAHADVALTGPDELTGRLRSARLGI</sequence>
<dbReference type="Proteomes" id="UP000619260">
    <property type="component" value="Unassembled WGS sequence"/>
</dbReference>
<dbReference type="InterPro" id="IPR017519">
    <property type="entry name" value="CHP03085"/>
</dbReference>
<evidence type="ECO:0000313" key="3">
    <source>
        <dbReference type="Proteomes" id="UP000619260"/>
    </source>
</evidence>